<dbReference type="RefSeq" id="WP_143373077.1">
    <property type="nucleotide sequence ID" value="NZ_VJVZ01000005.1"/>
</dbReference>
<dbReference type="PROSITE" id="PS51257">
    <property type="entry name" value="PROKAR_LIPOPROTEIN"/>
    <property type="match status" value="1"/>
</dbReference>
<name>A0A552V2I0_9FLAO</name>
<organism evidence="2 3">
    <name type="scientific">Flavobacterium zepuense</name>
    <dbReference type="NCBI Taxonomy" id="2593302"/>
    <lineage>
        <taxon>Bacteria</taxon>
        <taxon>Pseudomonadati</taxon>
        <taxon>Bacteroidota</taxon>
        <taxon>Flavobacteriia</taxon>
        <taxon>Flavobacteriales</taxon>
        <taxon>Flavobacteriaceae</taxon>
        <taxon>Flavobacterium</taxon>
    </lineage>
</organism>
<evidence type="ECO:0000313" key="2">
    <source>
        <dbReference type="EMBL" id="TRW24673.1"/>
    </source>
</evidence>
<dbReference type="EMBL" id="VJVZ01000005">
    <property type="protein sequence ID" value="TRW24673.1"/>
    <property type="molecule type" value="Genomic_DNA"/>
</dbReference>
<dbReference type="Pfam" id="PF14289">
    <property type="entry name" value="DUF4369"/>
    <property type="match status" value="1"/>
</dbReference>
<proteinExistence type="predicted"/>
<dbReference type="OrthoDB" id="1143206at2"/>
<keyword evidence="3" id="KW-1185">Reference proteome</keyword>
<evidence type="ECO:0000313" key="3">
    <source>
        <dbReference type="Proteomes" id="UP000320643"/>
    </source>
</evidence>
<feature type="domain" description="DUF4369" evidence="1">
    <location>
        <begin position="28"/>
        <end position="127"/>
    </location>
</feature>
<comment type="caution">
    <text evidence="2">The sequence shown here is derived from an EMBL/GenBank/DDBJ whole genome shotgun (WGS) entry which is preliminary data.</text>
</comment>
<dbReference type="AlphaFoldDB" id="A0A552V2I0"/>
<dbReference type="InterPro" id="IPR025380">
    <property type="entry name" value="DUF4369"/>
</dbReference>
<reference evidence="2 3" key="1">
    <citation type="submission" date="2019-07" db="EMBL/GenBank/DDBJ databases">
        <title>Flavobacterium sp. nov., isolated from glacier ice.</title>
        <authorList>
            <person name="Liu Q."/>
            <person name="Xin Y.-H."/>
        </authorList>
    </citation>
    <scope>NUCLEOTIDE SEQUENCE [LARGE SCALE GENOMIC DNA]</scope>
    <source>
        <strain evidence="2 3">ZT4R6</strain>
    </source>
</reference>
<protein>
    <submittedName>
        <fullName evidence="2">DUF4369 domain-containing protein</fullName>
    </submittedName>
</protein>
<gene>
    <name evidence="2" type="ORF">FMM05_09185</name>
</gene>
<accession>A0A552V2I0</accession>
<sequence>MKNMLLALSALVLLVACNKEEDHSDANVHITGTIKGFKKGKLFIQKFADTAMVNIDTIVVDGSPNFESHLKLDSPEMLYLVIDRVKSNSVDDNLPFFAEPGNIKIDTYLERFYSDAKITGSKNNDVYKEFLTVKKRLTDASLDLVAKDIEARKSKNIAQLDSISLQSDQHLKRRYLYTANFALTNAKYEVAPYIALSEIPDANTKYLDTIRKSMTPKVANSLYGKMLTKYVADRKKAEAAPVQ</sequence>
<evidence type="ECO:0000259" key="1">
    <source>
        <dbReference type="Pfam" id="PF14289"/>
    </source>
</evidence>
<dbReference type="Proteomes" id="UP000320643">
    <property type="component" value="Unassembled WGS sequence"/>
</dbReference>